<keyword evidence="2" id="KW-0472">Membrane</keyword>
<accession>A0A068S721</accession>
<organism evidence="3 4">
    <name type="scientific">Lichtheimia corymbifera JMRC:FSU:9682</name>
    <dbReference type="NCBI Taxonomy" id="1263082"/>
    <lineage>
        <taxon>Eukaryota</taxon>
        <taxon>Fungi</taxon>
        <taxon>Fungi incertae sedis</taxon>
        <taxon>Mucoromycota</taxon>
        <taxon>Mucoromycotina</taxon>
        <taxon>Mucoromycetes</taxon>
        <taxon>Mucorales</taxon>
        <taxon>Lichtheimiaceae</taxon>
        <taxon>Lichtheimia</taxon>
    </lineage>
</organism>
<dbReference type="VEuPathDB" id="FungiDB:LCOR_08704.1"/>
<sequence>MAQMHNPPDHDEAPPPYTEAANTAYNPAFMPNLTSQQASAHASTTSNEPGTPSTAPSAPPLSTIADSAPSTPLPQSVSPPLGFRQDNMYPGGGGAVSSPQQPYPPHPHTYYHQEQHLVSGPQQYYYQTMPIPQHQHQGYFPGGWTIPQQRQQRYFIDSSERRFPLAALFFLFGWICPPLWILGACCCSGSRNRYEAWWGKANFIMAVMFIISSLLYSMMAITVGDWMIGLHVFSLATA</sequence>
<keyword evidence="4" id="KW-1185">Reference proteome</keyword>
<dbReference type="AlphaFoldDB" id="A0A068S721"/>
<dbReference type="EMBL" id="CBTN010000049">
    <property type="protein sequence ID" value="CDH57805.1"/>
    <property type="molecule type" value="Genomic_DNA"/>
</dbReference>
<keyword evidence="2" id="KW-0812">Transmembrane</keyword>
<dbReference type="OrthoDB" id="2289831at2759"/>
<feature type="transmembrane region" description="Helical" evidence="2">
    <location>
        <begin position="203"/>
        <end position="223"/>
    </location>
</feature>
<keyword evidence="2" id="KW-1133">Transmembrane helix</keyword>
<evidence type="ECO:0000256" key="1">
    <source>
        <dbReference type="SAM" id="MobiDB-lite"/>
    </source>
</evidence>
<dbReference type="Proteomes" id="UP000027586">
    <property type="component" value="Unassembled WGS sequence"/>
</dbReference>
<evidence type="ECO:0000256" key="2">
    <source>
        <dbReference type="SAM" id="Phobius"/>
    </source>
</evidence>
<proteinExistence type="predicted"/>
<evidence type="ECO:0000313" key="4">
    <source>
        <dbReference type="Proteomes" id="UP000027586"/>
    </source>
</evidence>
<evidence type="ECO:0000313" key="3">
    <source>
        <dbReference type="EMBL" id="CDH57805.1"/>
    </source>
</evidence>
<feature type="region of interest" description="Disordered" evidence="1">
    <location>
        <begin position="1"/>
        <end position="108"/>
    </location>
</feature>
<reference evidence="3" key="1">
    <citation type="submission" date="2013-08" db="EMBL/GenBank/DDBJ databases">
        <title>Gene expansion shapes genome architecture in the human pathogen Lichtheimia corymbifera: an evolutionary genomics analysis in the ancient terrestrial Mucorales (Mucoromycotina).</title>
        <authorList>
            <person name="Schwartze V.U."/>
            <person name="Winter S."/>
            <person name="Shelest E."/>
            <person name="Marcet-Houben M."/>
            <person name="Horn F."/>
            <person name="Wehner S."/>
            <person name="Hoffmann K."/>
            <person name="Riege K."/>
            <person name="Sammeth M."/>
            <person name="Nowrousian M."/>
            <person name="Valiante V."/>
            <person name="Linde J."/>
            <person name="Jacobsen I.D."/>
            <person name="Marz M."/>
            <person name="Brakhage A.A."/>
            <person name="Gabaldon T."/>
            <person name="Bocker S."/>
            <person name="Voigt K."/>
        </authorList>
    </citation>
    <scope>NUCLEOTIDE SEQUENCE [LARGE SCALE GENOMIC DNA]</scope>
    <source>
        <strain evidence="3">FSU 9682</strain>
    </source>
</reference>
<feature type="compositionally biased region" description="Polar residues" evidence="1">
    <location>
        <begin position="68"/>
        <end position="78"/>
    </location>
</feature>
<feature type="compositionally biased region" description="Low complexity" evidence="1">
    <location>
        <begin position="34"/>
        <end position="65"/>
    </location>
</feature>
<gene>
    <name evidence="3" type="ORF">LCOR_08704.1</name>
</gene>
<protein>
    <submittedName>
        <fullName evidence="3">Uncharacterized protein</fullName>
    </submittedName>
</protein>
<name>A0A068S721_9FUNG</name>
<feature type="transmembrane region" description="Helical" evidence="2">
    <location>
        <begin position="163"/>
        <end position="183"/>
    </location>
</feature>
<comment type="caution">
    <text evidence="3">The sequence shown here is derived from an EMBL/GenBank/DDBJ whole genome shotgun (WGS) entry which is preliminary data.</text>
</comment>